<evidence type="ECO:0000313" key="2">
    <source>
        <dbReference type="EMBL" id="XDQ43477.1"/>
    </source>
</evidence>
<dbReference type="InterPro" id="IPR011032">
    <property type="entry name" value="GroES-like_sf"/>
</dbReference>
<dbReference type="Pfam" id="PF00107">
    <property type="entry name" value="ADH_zinc_N"/>
    <property type="match status" value="1"/>
</dbReference>
<dbReference type="Gene3D" id="3.40.50.720">
    <property type="entry name" value="NAD(P)-binding Rossmann-like Domain"/>
    <property type="match status" value="1"/>
</dbReference>
<dbReference type="AlphaFoldDB" id="A0AB39QMB1"/>
<gene>
    <name evidence="2" type="ORF">AB5J52_15065</name>
</gene>
<sequence>MDIHAAVVSSFDSPPRYEPFDLPAPTGEDQVLVDVLAAGLHPRVRTGASGSHYTSTGKLPMVPGVDGVGRREDGRLVYFVADDDLVGPMATRTVIDSRHSIPLPDGADVVKIAAAMNPAMSAWVALRRRVPIEAGQSVLILGATGNAGQMAVQVAKRLGAGRVVGAGRDQARLATLPGLGADATVALTGDADATAAALAREAAEVDLVIDYLWGKPAGDAIMALLRARADRGRALNWIQIGAMAGPTVELPSVALRSANFRLQGNGQGAVSTRTYLEELPSLVDEIEAGGLTVTAKAVPLADIETAWNAPEVPGMRTVLVP</sequence>
<dbReference type="PANTHER" id="PTHR43677:SF11">
    <property type="entry name" value="ZINC-CONTAINING ALCOHOL DEHYDROGENASE"/>
    <property type="match status" value="1"/>
</dbReference>
<organism evidence="2">
    <name type="scientific">Streptomyces sp. R39</name>
    <dbReference type="NCBI Taxonomy" id="3238631"/>
    <lineage>
        <taxon>Bacteria</taxon>
        <taxon>Bacillati</taxon>
        <taxon>Actinomycetota</taxon>
        <taxon>Actinomycetes</taxon>
        <taxon>Kitasatosporales</taxon>
        <taxon>Streptomycetaceae</taxon>
        <taxon>Streptomyces</taxon>
    </lineage>
</organism>
<dbReference type="InterPro" id="IPR020843">
    <property type="entry name" value="ER"/>
</dbReference>
<reference evidence="2" key="1">
    <citation type="submission" date="2024-07" db="EMBL/GenBank/DDBJ databases">
        <authorList>
            <person name="Yu S.T."/>
        </authorList>
    </citation>
    <scope>NUCLEOTIDE SEQUENCE</scope>
    <source>
        <strain evidence="2">R39</strain>
    </source>
</reference>
<feature type="domain" description="Enoyl reductase (ER)" evidence="1">
    <location>
        <begin position="9"/>
        <end position="306"/>
    </location>
</feature>
<dbReference type="EMBL" id="CP163441">
    <property type="protein sequence ID" value="XDQ43477.1"/>
    <property type="molecule type" value="Genomic_DNA"/>
</dbReference>
<evidence type="ECO:0000259" key="1">
    <source>
        <dbReference type="SMART" id="SM00829"/>
    </source>
</evidence>
<dbReference type="InterPro" id="IPR051397">
    <property type="entry name" value="Zn-ADH-like_protein"/>
</dbReference>
<dbReference type="PANTHER" id="PTHR43677">
    <property type="entry name" value="SHORT-CHAIN DEHYDROGENASE/REDUCTASE"/>
    <property type="match status" value="1"/>
</dbReference>
<accession>A0AB39QMB1</accession>
<dbReference type="SUPFAM" id="SSF51735">
    <property type="entry name" value="NAD(P)-binding Rossmann-fold domains"/>
    <property type="match status" value="1"/>
</dbReference>
<protein>
    <submittedName>
        <fullName evidence="2">Zinc-binding alcohol dehydrogenase family protein</fullName>
    </submittedName>
</protein>
<dbReference type="SMART" id="SM00829">
    <property type="entry name" value="PKS_ER"/>
    <property type="match status" value="1"/>
</dbReference>
<dbReference type="GO" id="GO:0016491">
    <property type="term" value="F:oxidoreductase activity"/>
    <property type="evidence" value="ECO:0007669"/>
    <property type="project" value="InterPro"/>
</dbReference>
<dbReference type="SUPFAM" id="SSF50129">
    <property type="entry name" value="GroES-like"/>
    <property type="match status" value="1"/>
</dbReference>
<proteinExistence type="predicted"/>
<dbReference type="InterPro" id="IPR036291">
    <property type="entry name" value="NAD(P)-bd_dom_sf"/>
</dbReference>
<dbReference type="InterPro" id="IPR013149">
    <property type="entry name" value="ADH-like_C"/>
</dbReference>
<dbReference type="Gene3D" id="3.90.180.10">
    <property type="entry name" value="Medium-chain alcohol dehydrogenases, catalytic domain"/>
    <property type="match status" value="2"/>
</dbReference>
<dbReference type="RefSeq" id="WP_369222604.1">
    <property type="nucleotide sequence ID" value="NZ_CP163441.1"/>
</dbReference>
<name>A0AB39QMB1_9ACTN</name>